<dbReference type="EMBL" id="JARK01001353">
    <property type="protein sequence ID" value="EYC22649.1"/>
    <property type="molecule type" value="Genomic_DNA"/>
</dbReference>
<reference evidence="2" key="1">
    <citation type="journal article" date="2015" name="Nat. Genet.">
        <title>The genome and transcriptome of the zoonotic hookworm Ancylostoma ceylanicum identify infection-specific gene families.</title>
        <authorList>
            <person name="Schwarz E.M."/>
            <person name="Hu Y."/>
            <person name="Antoshechkin I."/>
            <person name="Miller M.M."/>
            <person name="Sternberg P.W."/>
            <person name="Aroian R.V."/>
        </authorList>
    </citation>
    <scope>NUCLEOTIDE SEQUENCE</scope>
    <source>
        <strain evidence="2">HY135</strain>
    </source>
</reference>
<evidence type="ECO:0000313" key="1">
    <source>
        <dbReference type="EMBL" id="EYC22649.1"/>
    </source>
</evidence>
<organism evidence="1 2">
    <name type="scientific">Ancylostoma ceylanicum</name>
    <dbReference type="NCBI Taxonomy" id="53326"/>
    <lineage>
        <taxon>Eukaryota</taxon>
        <taxon>Metazoa</taxon>
        <taxon>Ecdysozoa</taxon>
        <taxon>Nematoda</taxon>
        <taxon>Chromadorea</taxon>
        <taxon>Rhabditida</taxon>
        <taxon>Rhabditina</taxon>
        <taxon>Rhabditomorpha</taxon>
        <taxon>Strongyloidea</taxon>
        <taxon>Ancylostomatidae</taxon>
        <taxon>Ancylostomatinae</taxon>
        <taxon>Ancylostoma</taxon>
    </lineage>
</organism>
<evidence type="ECO:0000313" key="2">
    <source>
        <dbReference type="Proteomes" id="UP000024635"/>
    </source>
</evidence>
<dbReference type="AlphaFoldDB" id="A0A016V4R4"/>
<keyword evidence="2" id="KW-1185">Reference proteome</keyword>
<sequence>MTNLAVLLTPDLQTFFNDFSARIYSSDIPTSLFIPLTPPNGKLMIQHCIPFSFHWVPPYAMDPWSEQGFSGLFQLLSIRKPFKNSNAW</sequence>
<proteinExistence type="predicted"/>
<dbReference type="Proteomes" id="UP000024635">
    <property type="component" value="Unassembled WGS sequence"/>
</dbReference>
<comment type="caution">
    <text evidence="1">The sequence shown here is derived from an EMBL/GenBank/DDBJ whole genome shotgun (WGS) entry which is preliminary data.</text>
</comment>
<dbReference type="OrthoDB" id="5867124at2759"/>
<protein>
    <submittedName>
        <fullName evidence="1">Uncharacterized protein</fullName>
    </submittedName>
</protein>
<gene>
    <name evidence="1" type="primary">Acey_s0017.g3473</name>
    <name evidence="1" type="ORF">Y032_0017g3473</name>
</gene>
<name>A0A016V4R4_9BILA</name>
<accession>A0A016V4R4</accession>